<dbReference type="InterPro" id="IPR025277">
    <property type="entry name" value="Apiosidase-like_cat_dom"/>
</dbReference>
<dbReference type="Gene3D" id="3.20.20.80">
    <property type="entry name" value="Glycosidases"/>
    <property type="match status" value="1"/>
</dbReference>
<dbReference type="InterPro" id="IPR013783">
    <property type="entry name" value="Ig-like_fold"/>
</dbReference>
<name>A0ABQ1EBH8_9CLOT</name>
<dbReference type="PANTHER" id="PTHR37836">
    <property type="entry name" value="LMO1036 PROTEIN"/>
    <property type="match status" value="1"/>
</dbReference>
<comment type="caution">
    <text evidence="4">The sequence shown here is derived from an EMBL/GenBank/DDBJ whole genome shotgun (WGS) entry which is preliminary data.</text>
</comment>
<evidence type="ECO:0000259" key="1">
    <source>
        <dbReference type="Pfam" id="PF12904"/>
    </source>
</evidence>
<feature type="domain" description="Putative collagen-binding" evidence="1">
    <location>
        <begin position="465"/>
        <end position="531"/>
    </location>
</feature>
<accession>A0ABQ1EBH8</accession>
<dbReference type="Proteomes" id="UP000663802">
    <property type="component" value="Unassembled WGS sequence"/>
</dbReference>
<dbReference type="InterPro" id="IPR024749">
    <property type="entry name" value="Collagen-bd_put"/>
</dbReference>
<dbReference type="EMBL" id="BMBA01000002">
    <property type="protein sequence ID" value="GFZ32125.1"/>
    <property type="molecule type" value="Genomic_DNA"/>
</dbReference>
<evidence type="ECO:0000313" key="5">
    <source>
        <dbReference type="Proteomes" id="UP000663802"/>
    </source>
</evidence>
<dbReference type="Pfam" id="PF16586">
    <property type="entry name" value="DUF5060"/>
    <property type="match status" value="1"/>
</dbReference>
<dbReference type="Gene3D" id="2.60.40.10">
    <property type="entry name" value="Immunoglobulins"/>
    <property type="match status" value="1"/>
</dbReference>
<organism evidence="4 5">
    <name type="scientific">Clostridium zeae</name>
    <dbReference type="NCBI Taxonomy" id="2759022"/>
    <lineage>
        <taxon>Bacteria</taxon>
        <taxon>Bacillati</taxon>
        <taxon>Bacillota</taxon>
        <taxon>Clostridia</taxon>
        <taxon>Eubacteriales</taxon>
        <taxon>Clostridiaceae</taxon>
        <taxon>Clostridium</taxon>
    </lineage>
</organism>
<evidence type="ECO:0000313" key="4">
    <source>
        <dbReference type="EMBL" id="GFZ32125.1"/>
    </source>
</evidence>
<dbReference type="PANTHER" id="PTHR37836:SF2">
    <property type="entry name" value="DUF4038 DOMAIN-CONTAINING PROTEIN"/>
    <property type="match status" value="1"/>
</dbReference>
<dbReference type="Pfam" id="PF13204">
    <property type="entry name" value="Apiosidase"/>
    <property type="match status" value="1"/>
</dbReference>
<gene>
    <name evidence="4" type="ORF">CSC2_26510</name>
</gene>
<feature type="domain" description="Apiosidase-like catalytic" evidence="2">
    <location>
        <begin position="110"/>
        <end position="436"/>
    </location>
</feature>
<feature type="domain" description="DUF5060" evidence="3">
    <location>
        <begin position="8"/>
        <end position="74"/>
    </location>
</feature>
<evidence type="ECO:0000259" key="2">
    <source>
        <dbReference type="Pfam" id="PF13204"/>
    </source>
</evidence>
<dbReference type="Pfam" id="PF12904">
    <property type="entry name" value="Collagen_bind_2"/>
    <property type="match status" value="1"/>
</dbReference>
<protein>
    <recommendedName>
        <fullName evidence="6">DUF4038 domain-containing protein</fullName>
    </recommendedName>
</protein>
<evidence type="ECO:0000259" key="3">
    <source>
        <dbReference type="Pfam" id="PF16586"/>
    </source>
</evidence>
<dbReference type="InterPro" id="IPR032260">
    <property type="entry name" value="DUF5060"/>
</dbReference>
<keyword evidence="5" id="KW-1185">Reference proteome</keyword>
<sequence length="536" mass="62401">MQGKNQRTEKWRQIILEFNSETSYKNPFLDAKISAVFTAPSGRELKREAYWDGENIYKISFAPTELGIWNYKVIADEQSGLNDTTGEIECVEYCGDLEIYRHGFLKVHPSGRYLIHDDGTPFFWLGDTHWEFAYKEQWDQSNHPGMDSMFKGMAKKRVDQGYNVYQTNLRSDSIMGGSELYWTESENGKLPNVEFYQTELDRRMYYLADLGLVNALGFAWFMSIINDLEGQKHLARYIIARYGALPIVWTLAGEVAGYKGGEEREILINEWRKVAIYIEELDGYGSLQTAHYTNERPFADYYQDESWFDFTLNQAGHGDFSISSDHYREFYKKYSKKPFIEGECFYEFCSTLEENGTRMCTADMLRRVAYMSIQLGGCGYTYGAQGIWDNVWEKNQPNPMNIFNRFDITWYEAIDGVGAEQIGYMKDFYEKAHFWEFNPYEDLDNKEDINPFGKKTPLVSINGNRDKMIIYYGDGARKTIKINGLKNGAYAAMWFNPCTGEYSTAFENIKIVDGSWELPVKKEQGDWLMFVENQEK</sequence>
<proteinExistence type="predicted"/>
<reference evidence="4 5" key="1">
    <citation type="journal article" date="2021" name="Int. J. Syst. Evol. Microbiol.">
        <title>Clostridium zeae sp. nov., isolated from corn silage.</title>
        <authorList>
            <person name="Kobayashi H."/>
            <person name="Tanizawa Y."/>
            <person name="Yagura M."/>
            <person name="Sakamoto M."/>
            <person name="Ohkuma M."/>
            <person name="Tohno M."/>
        </authorList>
    </citation>
    <scope>NUCLEOTIDE SEQUENCE [LARGE SCALE GENOMIC DNA]</scope>
    <source>
        <strain evidence="4 5">CSC2</strain>
    </source>
</reference>
<evidence type="ECO:0008006" key="6">
    <source>
        <dbReference type="Google" id="ProtNLM"/>
    </source>
</evidence>
<dbReference type="RefSeq" id="WP_206870396.1">
    <property type="nucleotide sequence ID" value="NZ_BMBA01000002.1"/>
</dbReference>